<dbReference type="PIRSF" id="PIRSF000077">
    <property type="entry name" value="Thioredoxin"/>
    <property type="match status" value="1"/>
</dbReference>
<proteinExistence type="inferred from homology"/>
<dbReference type="PRINTS" id="PR00421">
    <property type="entry name" value="THIOREDOXIN"/>
</dbReference>
<gene>
    <name evidence="5" type="ORF">LOTGIDRAFT_232353</name>
</gene>
<dbReference type="Pfam" id="PF00085">
    <property type="entry name" value="Thioredoxin"/>
    <property type="match status" value="1"/>
</dbReference>
<accession>V4AH64</accession>
<evidence type="ECO:0000256" key="3">
    <source>
        <dbReference type="PIRSR" id="PIRSR000077-4"/>
    </source>
</evidence>
<organism evidence="5 6">
    <name type="scientific">Lottia gigantea</name>
    <name type="common">Giant owl limpet</name>
    <dbReference type="NCBI Taxonomy" id="225164"/>
    <lineage>
        <taxon>Eukaryota</taxon>
        <taxon>Metazoa</taxon>
        <taxon>Spiralia</taxon>
        <taxon>Lophotrochozoa</taxon>
        <taxon>Mollusca</taxon>
        <taxon>Gastropoda</taxon>
        <taxon>Patellogastropoda</taxon>
        <taxon>Lottioidea</taxon>
        <taxon>Lottiidae</taxon>
        <taxon>Lottia</taxon>
    </lineage>
</organism>
<dbReference type="InterPro" id="IPR036249">
    <property type="entry name" value="Thioredoxin-like_sf"/>
</dbReference>
<dbReference type="PROSITE" id="PS51352">
    <property type="entry name" value="THIOREDOXIN_2"/>
    <property type="match status" value="1"/>
</dbReference>
<dbReference type="GeneID" id="20248887"/>
<protein>
    <recommendedName>
        <fullName evidence="2">Thioredoxin</fullName>
    </recommendedName>
</protein>
<evidence type="ECO:0000313" key="6">
    <source>
        <dbReference type="Proteomes" id="UP000030746"/>
    </source>
</evidence>
<dbReference type="STRING" id="225164.V4AH64"/>
<feature type="disulfide bond" description="Redox-active" evidence="3">
    <location>
        <begin position="31"/>
        <end position="34"/>
    </location>
</feature>
<dbReference type="KEGG" id="lgi:LOTGIDRAFT_232353"/>
<dbReference type="SUPFAM" id="SSF52833">
    <property type="entry name" value="Thioredoxin-like"/>
    <property type="match status" value="1"/>
</dbReference>
<dbReference type="InterPro" id="IPR013766">
    <property type="entry name" value="Thioredoxin_domain"/>
</dbReference>
<dbReference type="RefSeq" id="XP_009054803.1">
    <property type="nucleotide sequence ID" value="XM_009056555.1"/>
</dbReference>
<keyword evidence="6" id="KW-1185">Reference proteome</keyword>
<dbReference type="Gene3D" id="3.40.30.10">
    <property type="entry name" value="Glutaredoxin"/>
    <property type="match status" value="1"/>
</dbReference>
<name>V4AH64_LOTGI</name>
<dbReference type="FunFam" id="3.40.30.10:FF:000245">
    <property type="entry name" value="Thioredoxin"/>
    <property type="match status" value="1"/>
</dbReference>
<dbReference type="CDD" id="cd02947">
    <property type="entry name" value="TRX_family"/>
    <property type="match status" value="1"/>
</dbReference>
<evidence type="ECO:0000259" key="4">
    <source>
        <dbReference type="PROSITE" id="PS51352"/>
    </source>
</evidence>
<dbReference type="InterPro" id="IPR005746">
    <property type="entry name" value="Thioredoxin"/>
</dbReference>
<dbReference type="HOGENOM" id="CLU_090389_14_4_1"/>
<comment type="similarity">
    <text evidence="2">Belongs to the thioredoxin family.</text>
</comment>
<dbReference type="EMBL" id="KB201802">
    <property type="protein sequence ID" value="ESO94520.1"/>
    <property type="molecule type" value="Genomic_DNA"/>
</dbReference>
<reference evidence="5 6" key="1">
    <citation type="journal article" date="2013" name="Nature">
        <title>Insights into bilaterian evolution from three spiralian genomes.</title>
        <authorList>
            <person name="Simakov O."/>
            <person name="Marletaz F."/>
            <person name="Cho S.J."/>
            <person name="Edsinger-Gonzales E."/>
            <person name="Havlak P."/>
            <person name="Hellsten U."/>
            <person name="Kuo D.H."/>
            <person name="Larsson T."/>
            <person name="Lv J."/>
            <person name="Arendt D."/>
            <person name="Savage R."/>
            <person name="Osoegawa K."/>
            <person name="de Jong P."/>
            <person name="Grimwood J."/>
            <person name="Chapman J.A."/>
            <person name="Shapiro H."/>
            <person name="Aerts A."/>
            <person name="Otillar R.P."/>
            <person name="Terry A.Y."/>
            <person name="Boore J.L."/>
            <person name="Grigoriev I.V."/>
            <person name="Lindberg D.R."/>
            <person name="Seaver E.C."/>
            <person name="Weisblat D.A."/>
            <person name="Putnam N.H."/>
            <person name="Rokhsar D.S."/>
        </authorList>
    </citation>
    <scope>NUCLEOTIDE SEQUENCE [LARGE SCALE GENOMIC DNA]</scope>
</reference>
<dbReference type="OrthoDB" id="2121326at2759"/>
<dbReference type="PANTHER" id="PTHR46115">
    <property type="entry name" value="THIOREDOXIN-LIKE PROTEIN 1"/>
    <property type="match status" value="1"/>
</dbReference>
<feature type="domain" description="Thioredoxin" evidence="4">
    <location>
        <begin position="1"/>
        <end position="105"/>
    </location>
</feature>
<sequence length="105" mass="11983">MKELTLESEYKEIFKTAGNRLLVLLFGAAWCGPCRMMAPYLDKLETEYEGSVLFAKVDVDELPDLAEDEGIECMPTFILYKDNKKITEMPGANKTKLKELIDQNK</sequence>
<keyword evidence="3" id="KW-0676">Redox-active center</keyword>
<evidence type="ECO:0000313" key="5">
    <source>
        <dbReference type="EMBL" id="ESO94520.1"/>
    </source>
</evidence>
<dbReference type="CTD" id="20248887"/>
<keyword evidence="1 3" id="KW-1015">Disulfide bond</keyword>
<evidence type="ECO:0000256" key="2">
    <source>
        <dbReference type="PIRNR" id="PIRNR000077"/>
    </source>
</evidence>
<dbReference type="AlphaFoldDB" id="V4AH64"/>
<dbReference type="Proteomes" id="UP000030746">
    <property type="component" value="Unassembled WGS sequence"/>
</dbReference>
<dbReference type="GO" id="GO:0015035">
    <property type="term" value="F:protein-disulfide reductase activity"/>
    <property type="evidence" value="ECO:0007669"/>
    <property type="project" value="InterPro"/>
</dbReference>
<evidence type="ECO:0000256" key="1">
    <source>
        <dbReference type="ARBA" id="ARBA00023157"/>
    </source>
</evidence>
<dbReference type="OMA" id="QASASWC"/>